<gene>
    <name evidence="3" type="ORF">NM125_08555</name>
</gene>
<feature type="chain" id="PRO_5040858480" evidence="1">
    <location>
        <begin position="21"/>
        <end position="486"/>
    </location>
</feature>
<evidence type="ECO:0000256" key="1">
    <source>
        <dbReference type="SAM" id="SignalP"/>
    </source>
</evidence>
<sequence>MGKKTILLLCLLTAGSGLYAQEKQNGEKESKTDYTEAIVLVEVWMDAMQKFDEIPGISAIALEDQEVIWKGAYGEANPDEDVKMETNTICSVCSISKLFTSIAIMNLYEDGKLRLDDRLEDVMPGYDLEQQFELSGPITIRNLLTHSSGLPRENAYSHWTDTSLEFPTKEEILKSLNEQETLYPSSTYFQYSNLAMTLLGYIVEEVSGQTYDEYVREHILEPLELDDTRPDMPEDLWGGQLAVGYTVETIEGKQHKLDLFDPNGVTPAAGFSSTVEDLADFAAWQFRLYDAEEEEILHPSTIKNMHNIHWMDSDFGTSWGLGFSVYKGPGDKKWVGHGGYCPGYRSTLMMNPESKRAYSVMTNSNNPSPGKYARGIHAILSKAGSIEEADEELAMELKAYAGYYEGQVGRGISYVGTWGDKLVRMGLPADNPGDFSKYRRVDKDHFVRIRDNGEDGESMRFIRNDKGEVIHMKYYDNYMSNKIELE</sequence>
<organism evidence="3 4">
    <name type="scientific">Gracilimonas sediminicola</name>
    <dbReference type="NCBI Taxonomy" id="2952158"/>
    <lineage>
        <taxon>Bacteria</taxon>
        <taxon>Pseudomonadati</taxon>
        <taxon>Balneolota</taxon>
        <taxon>Balneolia</taxon>
        <taxon>Balneolales</taxon>
        <taxon>Balneolaceae</taxon>
        <taxon>Gracilimonas</taxon>
    </lineage>
</organism>
<dbReference type="Gene3D" id="3.40.710.10">
    <property type="entry name" value="DD-peptidase/beta-lactamase superfamily"/>
    <property type="match status" value="1"/>
</dbReference>
<dbReference type="InterPro" id="IPR050491">
    <property type="entry name" value="AmpC-like"/>
</dbReference>
<feature type="signal peptide" evidence="1">
    <location>
        <begin position="1"/>
        <end position="20"/>
    </location>
</feature>
<comment type="caution">
    <text evidence="3">The sequence shown here is derived from an EMBL/GenBank/DDBJ whole genome shotgun (WGS) entry which is preliminary data.</text>
</comment>
<keyword evidence="1" id="KW-0732">Signal</keyword>
<dbReference type="EMBL" id="JANDBC010000001">
    <property type="protein sequence ID" value="MCP9291628.1"/>
    <property type="molecule type" value="Genomic_DNA"/>
</dbReference>
<evidence type="ECO:0000313" key="3">
    <source>
        <dbReference type="EMBL" id="MCP9291628.1"/>
    </source>
</evidence>
<protein>
    <submittedName>
        <fullName evidence="3">Beta-lactamase family protein</fullName>
    </submittedName>
</protein>
<name>A0A9X2RGM4_9BACT</name>
<evidence type="ECO:0000259" key="2">
    <source>
        <dbReference type="Pfam" id="PF00144"/>
    </source>
</evidence>
<dbReference type="SUPFAM" id="SSF56601">
    <property type="entry name" value="beta-lactamase/transpeptidase-like"/>
    <property type="match status" value="1"/>
</dbReference>
<reference evidence="3" key="1">
    <citation type="submission" date="2022-06" db="EMBL/GenBank/DDBJ databases">
        <title>Gracilimonas sp. CAU 1638 isolated from sea sediment.</title>
        <authorList>
            <person name="Kim W."/>
        </authorList>
    </citation>
    <scope>NUCLEOTIDE SEQUENCE</scope>
    <source>
        <strain evidence="3">CAU 1638</strain>
    </source>
</reference>
<keyword evidence="4" id="KW-1185">Reference proteome</keyword>
<dbReference type="RefSeq" id="WP_255134491.1">
    <property type="nucleotide sequence ID" value="NZ_JANDBC010000001.1"/>
</dbReference>
<dbReference type="InterPro" id="IPR012338">
    <property type="entry name" value="Beta-lactam/transpept-like"/>
</dbReference>
<dbReference type="Proteomes" id="UP001139125">
    <property type="component" value="Unassembled WGS sequence"/>
</dbReference>
<feature type="domain" description="Beta-lactamase-related" evidence="2">
    <location>
        <begin position="47"/>
        <end position="371"/>
    </location>
</feature>
<dbReference type="PANTHER" id="PTHR46825">
    <property type="entry name" value="D-ALANYL-D-ALANINE-CARBOXYPEPTIDASE/ENDOPEPTIDASE AMPH"/>
    <property type="match status" value="1"/>
</dbReference>
<dbReference type="Pfam" id="PF00144">
    <property type="entry name" value="Beta-lactamase"/>
    <property type="match status" value="1"/>
</dbReference>
<proteinExistence type="predicted"/>
<evidence type="ECO:0000313" key="4">
    <source>
        <dbReference type="Proteomes" id="UP001139125"/>
    </source>
</evidence>
<dbReference type="InterPro" id="IPR001466">
    <property type="entry name" value="Beta-lactam-related"/>
</dbReference>
<accession>A0A9X2RGM4</accession>
<dbReference type="PANTHER" id="PTHR46825:SF9">
    <property type="entry name" value="BETA-LACTAMASE-RELATED DOMAIN-CONTAINING PROTEIN"/>
    <property type="match status" value="1"/>
</dbReference>
<dbReference type="AlphaFoldDB" id="A0A9X2RGM4"/>